<accession>A0A915Z4B4</accession>
<evidence type="ECO:0000313" key="1">
    <source>
        <dbReference type="EMBL" id="CAB5361256.1"/>
    </source>
</evidence>
<evidence type="ECO:0000313" key="2">
    <source>
        <dbReference type="Proteomes" id="UP000684084"/>
    </source>
</evidence>
<dbReference type="Proteomes" id="UP000684084">
    <property type="component" value="Unassembled WGS sequence"/>
</dbReference>
<organism evidence="1 2">
    <name type="scientific">Rhizophagus irregularis</name>
    <dbReference type="NCBI Taxonomy" id="588596"/>
    <lineage>
        <taxon>Eukaryota</taxon>
        <taxon>Fungi</taxon>
        <taxon>Fungi incertae sedis</taxon>
        <taxon>Mucoromycota</taxon>
        <taxon>Glomeromycotina</taxon>
        <taxon>Glomeromycetes</taxon>
        <taxon>Glomerales</taxon>
        <taxon>Glomeraceae</taxon>
        <taxon>Rhizophagus</taxon>
    </lineage>
</organism>
<dbReference type="AlphaFoldDB" id="A0A915Z4B4"/>
<proteinExistence type="predicted"/>
<gene>
    <name evidence="1" type="ORF">CHRIB12_LOCUS8556</name>
</gene>
<name>A0A915Z4B4_9GLOM</name>
<reference evidence="1" key="1">
    <citation type="submission" date="2020-05" db="EMBL/GenBank/DDBJ databases">
        <authorList>
            <person name="Rincon C."/>
            <person name="Sanders R I."/>
            <person name="Robbins C."/>
            <person name="Chaturvedi A."/>
        </authorList>
    </citation>
    <scope>NUCLEOTIDE SEQUENCE</scope>
    <source>
        <strain evidence="1">CHB12</strain>
    </source>
</reference>
<sequence length="158" mass="18515">MVKLDDFGPIIEEVAKVLLQKVYWTETREGSRNSIHYSIDQNEVLARVNFGIYIKYANEWVRHRGADEITYYMLLNGKGTFNGFIEDRNISKRTNKYKELKMTFKKIVERRYLTPVRITDSKSAQDKASEAEQRELAKVTNFIPTKKQMAEVKANSRL</sequence>
<dbReference type="EMBL" id="CAGKOT010000016">
    <property type="protein sequence ID" value="CAB5361256.1"/>
    <property type="molecule type" value="Genomic_DNA"/>
</dbReference>
<protein>
    <submittedName>
        <fullName evidence="1">Uncharacterized protein</fullName>
    </submittedName>
</protein>
<dbReference type="OrthoDB" id="272392at2759"/>
<dbReference type="VEuPathDB" id="FungiDB:RhiirFUN_019106"/>
<comment type="caution">
    <text evidence="1">The sequence shown here is derived from an EMBL/GenBank/DDBJ whole genome shotgun (WGS) entry which is preliminary data.</text>
</comment>